<name>A0AAD7X262_9TELE</name>
<dbReference type="AlphaFoldDB" id="A0AAD7X262"/>
<gene>
    <name evidence="1" type="ORF">AAFF_G00225600</name>
</gene>
<sequence>MGDTGEPCVYRHAHPSTIDPRALQQHTAGAVRKVAVRGIQQFPNSSTAHHPALPSMHMARHPYPACMWHTIVPSVHLMHPTLAPALHYASQQD</sequence>
<dbReference type="EMBL" id="JAINUG010000003">
    <property type="protein sequence ID" value="KAJ8417717.1"/>
    <property type="molecule type" value="Genomic_DNA"/>
</dbReference>
<proteinExistence type="predicted"/>
<comment type="caution">
    <text evidence="1">The sequence shown here is derived from an EMBL/GenBank/DDBJ whole genome shotgun (WGS) entry which is preliminary data.</text>
</comment>
<dbReference type="Proteomes" id="UP001221898">
    <property type="component" value="Unassembled WGS sequence"/>
</dbReference>
<organism evidence="1 2">
    <name type="scientific">Aldrovandia affinis</name>
    <dbReference type="NCBI Taxonomy" id="143900"/>
    <lineage>
        <taxon>Eukaryota</taxon>
        <taxon>Metazoa</taxon>
        <taxon>Chordata</taxon>
        <taxon>Craniata</taxon>
        <taxon>Vertebrata</taxon>
        <taxon>Euteleostomi</taxon>
        <taxon>Actinopterygii</taxon>
        <taxon>Neopterygii</taxon>
        <taxon>Teleostei</taxon>
        <taxon>Notacanthiformes</taxon>
        <taxon>Halosauridae</taxon>
        <taxon>Aldrovandia</taxon>
    </lineage>
</organism>
<evidence type="ECO:0000313" key="2">
    <source>
        <dbReference type="Proteomes" id="UP001221898"/>
    </source>
</evidence>
<reference evidence="1" key="1">
    <citation type="journal article" date="2023" name="Science">
        <title>Genome structures resolve the early diversification of teleost fishes.</title>
        <authorList>
            <person name="Parey E."/>
            <person name="Louis A."/>
            <person name="Montfort J."/>
            <person name="Bouchez O."/>
            <person name="Roques C."/>
            <person name="Iampietro C."/>
            <person name="Lluch J."/>
            <person name="Castinel A."/>
            <person name="Donnadieu C."/>
            <person name="Desvignes T."/>
            <person name="Floi Bucao C."/>
            <person name="Jouanno E."/>
            <person name="Wen M."/>
            <person name="Mejri S."/>
            <person name="Dirks R."/>
            <person name="Jansen H."/>
            <person name="Henkel C."/>
            <person name="Chen W.J."/>
            <person name="Zahm M."/>
            <person name="Cabau C."/>
            <person name="Klopp C."/>
            <person name="Thompson A.W."/>
            <person name="Robinson-Rechavi M."/>
            <person name="Braasch I."/>
            <person name="Lecointre G."/>
            <person name="Bobe J."/>
            <person name="Postlethwait J.H."/>
            <person name="Berthelot C."/>
            <person name="Roest Crollius H."/>
            <person name="Guiguen Y."/>
        </authorList>
    </citation>
    <scope>NUCLEOTIDE SEQUENCE</scope>
    <source>
        <strain evidence="1">NC1722</strain>
    </source>
</reference>
<keyword evidence="2" id="KW-1185">Reference proteome</keyword>
<accession>A0AAD7X262</accession>
<protein>
    <submittedName>
        <fullName evidence="1">Uncharacterized protein</fullName>
    </submittedName>
</protein>
<evidence type="ECO:0000313" key="1">
    <source>
        <dbReference type="EMBL" id="KAJ8417717.1"/>
    </source>
</evidence>